<dbReference type="Proteomes" id="UP000182944">
    <property type="component" value="Unassembled WGS sequence"/>
</dbReference>
<organism evidence="1 2">
    <name type="scientific">Paracoccus sanguinis</name>
    <dbReference type="NCBI Taxonomy" id="1545044"/>
    <lineage>
        <taxon>Bacteria</taxon>
        <taxon>Pseudomonadati</taxon>
        <taxon>Pseudomonadota</taxon>
        <taxon>Alphaproteobacteria</taxon>
        <taxon>Rhodobacterales</taxon>
        <taxon>Paracoccaceae</taxon>
        <taxon>Paracoccus</taxon>
    </lineage>
</organism>
<dbReference type="EMBL" id="FNNA01000002">
    <property type="protein sequence ID" value="SDX04966.1"/>
    <property type="molecule type" value="Genomic_DNA"/>
</dbReference>
<sequence>MKFLSLTAALGAVLLAGCSVSPKDYETTPVVVASAAGPVTCQLYTHSQVTWDRSIGHPNSMSVADADAICRQEGFRVMRGEGTGTAATTVPAGTTVVVPAKL</sequence>
<gene>
    <name evidence="1" type="ORF">SAMN05444276_102870</name>
</gene>
<protein>
    <recommendedName>
        <fullName evidence="3">Lipoprotein</fullName>
    </recommendedName>
</protein>
<evidence type="ECO:0008006" key="3">
    <source>
        <dbReference type="Google" id="ProtNLM"/>
    </source>
</evidence>
<reference evidence="2" key="1">
    <citation type="submission" date="2016-10" db="EMBL/GenBank/DDBJ databases">
        <authorList>
            <person name="Varghese N."/>
            <person name="Submissions S."/>
        </authorList>
    </citation>
    <scope>NUCLEOTIDE SEQUENCE [LARGE SCALE GENOMIC DNA]</scope>
    <source>
        <strain evidence="2">DSM 29303</strain>
    </source>
</reference>
<proteinExistence type="predicted"/>
<dbReference type="STRING" id="1545044.SAMN05444276_102870"/>
<evidence type="ECO:0000313" key="1">
    <source>
        <dbReference type="EMBL" id="SDX04966.1"/>
    </source>
</evidence>
<dbReference type="PROSITE" id="PS51257">
    <property type="entry name" value="PROKAR_LIPOPROTEIN"/>
    <property type="match status" value="1"/>
</dbReference>
<name>A0A1H2YIG1_9RHOB</name>
<dbReference type="RefSeq" id="WP_052176618.1">
    <property type="nucleotide sequence ID" value="NZ_FNNA01000002.1"/>
</dbReference>
<evidence type="ECO:0000313" key="2">
    <source>
        <dbReference type="Proteomes" id="UP000182944"/>
    </source>
</evidence>
<dbReference type="AlphaFoldDB" id="A0A1H2YIG1"/>
<accession>A0A1H2YIG1</accession>
<keyword evidence="2" id="KW-1185">Reference proteome</keyword>